<reference evidence="3" key="1">
    <citation type="journal article" date="2014" name="Genome Announc.">
        <title>Draft Genome Sequence of Pseudomonas moraviensis R28-S.</title>
        <authorList>
            <person name="Hunter S.S."/>
            <person name="Yano H."/>
            <person name="Loftie-Eaton W."/>
            <person name="Hughes J."/>
            <person name="De Gelder L."/>
            <person name="Stragier P."/>
            <person name="De Vos P."/>
            <person name="Settles M.L."/>
            <person name="Top E.M."/>
        </authorList>
    </citation>
    <scope>NUCLEOTIDE SEQUENCE [LARGE SCALE GENOMIC DNA]</scope>
    <source>
        <strain evidence="3">R28-S</strain>
    </source>
</reference>
<sequence>MASVEDRKVEYQTPPQIEIDESGFSIFRPKEGYTTKEFTLTQLAKLNATSNFPLKAPLEAKIRQIGYGYLTSDIGQYKASLQGFKNELMDSLGASESNQNINNAVMKFSMELNKHIWKDEYLKVREQSRKIARLAGEEACSWPAESKITDYVAFTKEQREYVKYLKGERDDPAYDAFISCVAEPKKGEYVIHGMRPLEVVREEKRAETIKLVEMLDPIVEQIEAGQILTLIDSTNSGACVEARQGGGPIFAAKFKECLLSTKQNKAMVQAYSNYTITAFGGGSYVDTSYDLQGNLAFSTLMDNDYNAIINDALDAVESKASLRATSQDETLRALIENNLGDESGMQGYIKYILNPFTALKADLGITKDCENTMMTCLDPVIAYSAIDNVANRMIEGGSFVALSSFGISKLINQFNKSTDKSKDGSKLSGKKKGKSDSSVLSKAAKTLEFLLNMMTPIGFIILAAGLLVKYILAIPTLLFTIIMILIAIDILIKLLIAPARFLTLFMPMDKDNKKAFLSKLVHEYLYIVLIKPIVMIVIFVFFTFYGYTLFATAQSVISIAQQGWKEAILMAVIIVPILYIVTLLFLKACLEIIERLIQVLGGSDTILEATRTTMEIAYNAVSLGLPMLLIWAMRSRR</sequence>
<feature type="transmembrane region" description="Helical" evidence="2">
    <location>
        <begin position="524"/>
        <end position="547"/>
    </location>
</feature>
<keyword evidence="2" id="KW-1133">Transmembrane helix</keyword>
<dbReference type="HOGENOM" id="CLU_429520_0_0_6"/>
<dbReference type="PATRIC" id="fig|1395516.4.peg.3761"/>
<accession>V8R5J9</accession>
<proteinExistence type="predicted"/>
<dbReference type="EMBL" id="AYMZ01000008">
    <property type="protein sequence ID" value="ETF06845.1"/>
    <property type="molecule type" value="Genomic_DNA"/>
</dbReference>
<name>V8R5J9_9PSED</name>
<keyword evidence="2" id="KW-0812">Transmembrane</keyword>
<feature type="transmembrane region" description="Helical" evidence="2">
    <location>
        <begin position="567"/>
        <end position="586"/>
    </location>
</feature>
<feature type="transmembrane region" description="Helical" evidence="2">
    <location>
        <begin position="478"/>
        <end position="503"/>
    </location>
</feature>
<protein>
    <submittedName>
        <fullName evidence="3">Uncharacterized protein</fullName>
    </submittedName>
</protein>
<evidence type="ECO:0000256" key="1">
    <source>
        <dbReference type="SAM" id="MobiDB-lite"/>
    </source>
</evidence>
<gene>
    <name evidence="3" type="ORF">PMO01_18525</name>
</gene>
<feature type="transmembrane region" description="Helical" evidence="2">
    <location>
        <begin position="449"/>
        <end position="472"/>
    </location>
</feature>
<evidence type="ECO:0000256" key="2">
    <source>
        <dbReference type="SAM" id="Phobius"/>
    </source>
</evidence>
<keyword evidence="2" id="KW-0472">Membrane</keyword>
<evidence type="ECO:0000313" key="3">
    <source>
        <dbReference type="EMBL" id="ETF06845.1"/>
    </source>
</evidence>
<dbReference type="Proteomes" id="UP000024771">
    <property type="component" value="Chromosome"/>
</dbReference>
<feature type="transmembrane region" description="Helical" evidence="2">
    <location>
        <begin position="616"/>
        <end position="633"/>
    </location>
</feature>
<organism evidence="3">
    <name type="scientific">Pseudomonas moraviensis R28-S</name>
    <dbReference type="NCBI Taxonomy" id="1395516"/>
    <lineage>
        <taxon>Bacteria</taxon>
        <taxon>Pseudomonadati</taxon>
        <taxon>Pseudomonadota</taxon>
        <taxon>Gammaproteobacteria</taxon>
        <taxon>Pseudomonadales</taxon>
        <taxon>Pseudomonadaceae</taxon>
        <taxon>Pseudomonas</taxon>
    </lineage>
</organism>
<dbReference type="AlphaFoldDB" id="V8R5J9"/>
<feature type="region of interest" description="Disordered" evidence="1">
    <location>
        <begin position="416"/>
        <end position="435"/>
    </location>
</feature>
<comment type="caution">
    <text evidence="3">The sequence shown here is derived from an EMBL/GenBank/DDBJ whole genome shotgun (WGS) entry which is preliminary data.</text>
</comment>